<dbReference type="InterPro" id="IPR058852">
    <property type="entry name" value="HTH_77"/>
</dbReference>
<dbReference type="InterPro" id="IPR029787">
    <property type="entry name" value="Nucleotide_cyclase"/>
</dbReference>
<organism evidence="3 4">
    <name type="scientific">Actinoplanes digitatis</name>
    <dbReference type="NCBI Taxonomy" id="1868"/>
    <lineage>
        <taxon>Bacteria</taxon>
        <taxon>Bacillati</taxon>
        <taxon>Actinomycetota</taxon>
        <taxon>Actinomycetes</taxon>
        <taxon>Micromonosporales</taxon>
        <taxon>Micromonosporaceae</taxon>
        <taxon>Actinoplanes</taxon>
    </lineage>
</organism>
<dbReference type="SUPFAM" id="SSF52540">
    <property type="entry name" value="P-loop containing nucleoside triphosphate hydrolases"/>
    <property type="match status" value="1"/>
</dbReference>
<dbReference type="EMBL" id="JACHNH010000001">
    <property type="protein sequence ID" value="MBB4759716.1"/>
    <property type="molecule type" value="Genomic_DNA"/>
</dbReference>
<comment type="caution">
    <text evidence="3">The sequence shown here is derived from an EMBL/GenBank/DDBJ whole genome shotgun (WGS) entry which is preliminary data.</text>
</comment>
<dbReference type="InterPro" id="IPR027417">
    <property type="entry name" value="P-loop_NTPase"/>
</dbReference>
<reference evidence="3 4" key="1">
    <citation type="submission" date="2020-08" db="EMBL/GenBank/DDBJ databases">
        <title>Sequencing the genomes of 1000 actinobacteria strains.</title>
        <authorList>
            <person name="Klenk H.-P."/>
        </authorList>
    </citation>
    <scope>NUCLEOTIDE SEQUENCE [LARGE SCALE GENOMIC DNA]</scope>
    <source>
        <strain evidence="3 4">DSM 43149</strain>
    </source>
</reference>
<accession>A0A7W7HSG2</accession>
<dbReference type="PANTHER" id="PTHR47691:SF3">
    <property type="entry name" value="HTH-TYPE TRANSCRIPTIONAL REGULATOR RV0890C-RELATED"/>
    <property type="match status" value="1"/>
</dbReference>
<dbReference type="AlphaFoldDB" id="A0A7W7HSG2"/>
<gene>
    <name evidence="3" type="ORF">BJ971_000272</name>
</gene>
<dbReference type="Pfam" id="PF25872">
    <property type="entry name" value="HTH_77"/>
    <property type="match status" value="1"/>
</dbReference>
<feature type="region of interest" description="Disordered" evidence="1">
    <location>
        <begin position="204"/>
        <end position="224"/>
    </location>
</feature>
<dbReference type="Gene3D" id="1.25.40.10">
    <property type="entry name" value="Tetratricopeptide repeat domain"/>
    <property type="match status" value="1"/>
</dbReference>
<dbReference type="PANTHER" id="PTHR47691">
    <property type="entry name" value="REGULATOR-RELATED"/>
    <property type="match status" value="1"/>
</dbReference>
<dbReference type="SUPFAM" id="SSF55073">
    <property type="entry name" value="Nucleotide cyclase"/>
    <property type="match status" value="1"/>
</dbReference>
<dbReference type="CDD" id="cd07302">
    <property type="entry name" value="CHD"/>
    <property type="match status" value="1"/>
</dbReference>
<feature type="domain" description="Guanylate cyclase" evidence="2">
    <location>
        <begin position="13"/>
        <end position="126"/>
    </location>
</feature>
<feature type="compositionally biased region" description="Low complexity" evidence="1">
    <location>
        <begin position="211"/>
        <end position="224"/>
    </location>
</feature>
<dbReference type="Pfam" id="PF00211">
    <property type="entry name" value="Guanylate_cyc"/>
    <property type="match status" value="1"/>
</dbReference>
<evidence type="ECO:0000256" key="1">
    <source>
        <dbReference type="SAM" id="MobiDB-lite"/>
    </source>
</evidence>
<dbReference type="Gene3D" id="3.30.70.1230">
    <property type="entry name" value="Nucleotide cyclase"/>
    <property type="match status" value="1"/>
</dbReference>
<dbReference type="InterPro" id="IPR001054">
    <property type="entry name" value="A/G_cyclase"/>
</dbReference>
<sequence length="962" mass="100872">MSGRTELPSGLVTFMFTDIEGSTRLARMLGDGYGSVLNAHRDLVRAALSNYAGVELFTEGDSFFVAFRDAGAAVAACVAAQRALAAYPWPSADAEPRVRMGLHTGWATPIGDEYASAEVHRAARVASAAHGGQVLCSEATASAVSGGSPDPGPGDDVLAGAAPVTGRVAVRQAAATRATASGCALATREFRAAAVGRVAIGRASTTRDPRAATAAAPAHGHGTGEGAALDWAGRGAAARVARIVTARRTETIDLLDLGPFRLRGFDDAERLFQLAAAGLERSFPRPRTPCAPAHNLPAPVTPFVGRRPELAELRDLVGRHRLVTVAGAGGAGKTRLAHVVAEELLTAYPDGVWVVDLAGEGHEAALAAAMGVRPEPARPVLDTIIERCGAGRTLVVLETCEARRPAAMELVQRLLAGCPRLDVLATSRVPLGVPGELVWRIPPLTPADAFTLLTDRTDAARGGRPGQQDEAADLARIASKLDGAPLAIELAADRLRLLSPAQLAARLDDPIAALDAGRLGTGRHASLTGNLDWSYRGLSDAAAGLLRRLAVFAGPVELGTVEWSGEDAFGALSELADRSLVEVVAGPRYRMSEQVRAYATRRLVAAGEEHAARDRHAAWSLHTLESVATDTDGQPRTVSLTELAPYVGEWQAALRWSATGGSVRAGLRLAGALDPWWREHGGARAGRDLLFRLYGRADGEQVAPAELASAYLVHAGLADDPEERVRFLNRAEKLAREADQPALLLRALAGHRISLVGAGRLAEAERVCREVIAAAERTGVPGVALPSVVALAELLWRRDAVDEAAELLGGARQLEAGRPQDRGSRTVDWLLGMVALRRGDLVAAHDHLVVALRSRLRHGFRGAAADAVAAIAVRCAVGGDPTTATVLFGGAESVRGARRATQFGAFWSAQQAVLRRVLGDTAFDVAYADGAANGFGRAVAMALAVEHPDLEYGSTRFAHAPG</sequence>
<dbReference type="GO" id="GO:0004016">
    <property type="term" value="F:adenylate cyclase activity"/>
    <property type="evidence" value="ECO:0007669"/>
    <property type="project" value="UniProtKB-ARBA"/>
</dbReference>
<dbReference type="PROSITE" id="PS50125">
    <property type="entry name" value="GUANYLATE_CYCLASE_2"/>
    <property type="match status" value="1"/>
</dbReference>
<proteinExistence type="predicted"/>
<name>A0A7W7HSG2_9ACTN</name>
<dbReference type="InterPro" id="IPR011990">
    <property type="entry name" value="TPR-like_helical_dom_sf"/>
</dbReference>
<dbReference type="RefSeq" id="WP_184988763.1">
    <property type="nucleotide sequence ID" value="NZ_BOMK01000054.1"/>
</dbReference>
<dbReference type="GO" id="GO:0035556">
    <property type="term" value="P:intracellular signal transduction"/>
    <property type="evidence" value="ECO:0007669"/>
    <property type="project" value="InterPro"/>
</dbReference>
<evidence type="ECO:0000259" key="2">
    <source>
        <dbReference type="PROSITE" id="PS50125"/>
    </source>
</evidence>
<dbReference type="SMART" id="SM00044">
    <property type="entry name" value="CYCc"/>
    <property type="match status" value="1"/>
</dbReference>
<protein>
    <submittedName>
        <fullName evidence="3">Putative ATPase/class 3 adenylate cyclase</fullName>
    </submittedName>
</protein>
<dbReference type="GO" id="GO:0009190">
    <property type="term" value="P:cyclic nucleotide biosynthetic process"/>
    <property type="evidence" value="ECO:0007669"/>
    <property type="project" value="InterPro"/>
</dbReference>
<dbReference type="Proteomes" id="UP000578112">
    <property type="component" value="Unassembled WGS sequence"/>
</dbReference>
<evidence type="ECO:0000313" key="3">
    <source>
        <dbReference type="EMBL" id="MBB4759716.1"/>
    </source>
</evidence>
<keyword evidence="4" id="KW-1185">Reference proteome</keyword>
<dbReference type="Gene3D" id="3.40.50.300">
    <property type="entry name" value="P-loop containing nucleotide triphosphate hydrolases"/>
    <property type="match status" value="1"/>
</dbReference>
<evidence type="ECO:0000313" key="4">
    <source>
        <dbReference type="Proteomes" id="UP000578112"/>
    </source>
</evidence>